<evidence type="ECO:0000256" key="5">
    <source>
        <dbReference type="ARBA" id="ARBA00022803"/>
    </source>
</evidence>
<feature type="domain" description="IF140/IFT172/WDR19 TPR" evidence="10">
    <location>
        <begin position="738"/>
        <end position="898"/>
    </location>
</feature>
<keyword evidence="5" id="KW-0802">TPR repeat</keyword>
<evidence type="ECO:0000256" key="1">
    <source>
        <dbReference type="ARBA" id="ARBA00004138"/>
    </source>
</evidence>
<dbReference type="InterPro" id="IPR011044">
    <property type="entry name" value="Quino_amine_DH_bsu"/>
</dbReference>
<dbReference type="SMART" id="SM00320">
    <property type="entry name" value="WD40"/>
    <property type="match status" value="7"/>
</dbReference>
<evidence type="ECO:0000313" key="11">
    <source>
        <dbReference type="EMBL" id="KAG2392610.1"/>
    </source>
</evidence>
<evidence type="ECO:0000256" key="3">
    <source>
        <dbReference type="ARBA" id="ARBA00022574"/>
    </source>
</evidence>
<organism evidence="11 12">
    <name type="scientific">Naegleria lovaniensis</name>
    <name type="common">Amoeba</name>
    <dbReference type="NCBI Taxonomy" id="51637"/>
    <lineage>
        <taxon>Eukaryota</taxon>
        <taxon>Discoba</taxon>
        <taxon>Heterolobosea</taxon>
        <taxon>Tetramitia</taxon>
        <taxon>Eutetramitia</taxon>
        <taxon>Vahlkampfiidae</taxon>
        <taxon>Naegleria</taxon>
    </lineage>
</organism>
<feature type="region of interest" description="Disordered" evidence="9">
    <location>
        <begin position="1320"/>
        <end position="1344"/>
    </location>
</feature>
<dbReference type="SUPFAM" id="SSF50969">
    <property type="entry name" value="YVTN repeat-like/Quinoprotein amine dehydrogenase"/>
    <property type="match status" value="1"/>
</dbReference>
<name>A0AA88H0I6_NAELO</name>
<dbReference type="InterPro" id="IPR001680">
    <property type="entry name" value="WD40_rpt"/>
</dbReference>
<proteinExistence type="inferred from homology"/>
<accession>A0AA88H0I6</accession>
<evidence type="ECO:0000313" key="12">
    <source>
        <dbReference type="Proteomes" id="UP000816034"/>
    </source>
</evidence>
<dbReference type="InterPro" id="IPR015943">
    <property type="entry name" value="WD40/YVTN_repeat-like_dom_sf"/>
</dbReference>
<keyword evidence="2" id="KW-0217">Developmental protein</keyword>
<evidence type="ECO:0000259" key="10">
    <source>
        <dbReference type="Pfam" id="PF24762"/>
    </source>
</evidence>
<dbReference type="GO" id="GO:0042073">
    <property type="term" value="P:intraciliary transport"/>
    <property type="evidence" value="ECO:0007669"/>
    <property type="project" value="TreeGrafter"/>
</dbReference>
<dbReference type="GO" id="GO:0030992">
    <property type="term" value="C:intraciliary transport particle B"/>
    <property type="evidence" value="ECO:0007669"/>
    <property type="project" value="TreeGrafter"/>
</dbReference>
<dbReference type="Gene3D" id="1.25.40.470">
    <property type="match status" value="3"/>
</dbReference>
<feature type="domain" description="IF140/IFT172/WDR19 TPR" evidence="10">
    <location>
        <begin position="1069"/>
        <end position="1292"/>
    </location>
</feature>
<evidence type="ECO:0000256" key="7">
    <source>
        <dbReference type="ARBA" id="ARBA00023273"/>
    </source>
</evidence>
<keyword evidence="3" id="KW-0853">WD repeat</keyword>
<evidence type="ECO:0000256" key="8">
    <source>
        <dbReference type="ARBA" id="ARBA00038130"/>
    </source>
</evidence>
<comment type="subcellular location">
    <subcellularLocation>
        <location evidence="1">Cell projection</location>
        <location evidence="1">Cilium</location>
    </subcellularLocation>
</comment>
<dbReference type="EMBL" id="PYSW02000004">
    <property type="protein sequence ID" value="KAG2392610.1"/>
    <property type="molecule type" value="Genomic_DNA"/>
</dbReference>
<dbReference type="PANTHER" id="PTHR15722:SF2">
    <property type="entry name" value="INTRAFLAGELLAR TRANSPORT PROTEIN 172 HOMOLOG"/>
    <property type="match status" value="1"/>
</dbReference>
<keyword evidence="7" id="KW-0966">Cell projection</keyword>
<dbReference type="GeneID" id="68103789"/>
<comment type="caution">
    <text evidence="11">The sequence shown here is derived from an EMBL/GenBank/DDBJ whole genome shotgun (WGS) entry which is preliminary data.</text>
</comment>
<dbReference type="InterPro" id="IPR056168">
    <property type="entry name" value="TPR_IF140/IFT172/WDR19"/>
</dbReference>
<evidence type="ECO:0000256" key="6">
    <source>
        <dbReference type="ARBA" id="ARBA00023069"/>
    </source>
</evidence>
<dbReference type="Gene3D" id="2.130.10.10">
    <property type="entry name" value="YVTN repeat-like/Quinoprotein amine dehydrogenase"/>
    <property type="match status" value="2"/>
</dbReference>
<keyword evidence="6" id="KW-0969">Cilium</keyword>
<evidence type="ECO:0000256" key="4">
    <source>
        <dbReference type="ARBA" id="ARBA00022737"/>
    </source>
</evidence>
<keyword evidence="12" id="KW-1185">Reference proteome</keyword>
<comment type="similarity">
    <text evidence="8">Belongs to the IFT172 family.</text>
</comment>
<dbReference type="GO" id="GO:0005930">
    <property type="term" value="C:axoneme"/>
    <property type="evidence" value="ECO:0007669"/>
    <property type="project" value="TreeGrafter"/>
</dbReference>
<dbReference type="SUPFAM" id="SSF50978">
    <property type="entry name" value="WD40 repeat-like"/>
    <property type="match status" value="1"/>
</dbReference>
<dbReference type="GO" id="GO:0036064">
    <property type="term" value="C:ciliary basal body"/>
    <property type="evidence" value="ECO:0007669"/>
    <property type="project" value="TreeGrafter"/>
</dbReference>
<dbReference type="Pfam" id="PF24762">
    <property type="entry name" value="TPR_IF140-IFT172"/>
    <property type="match status" value="2"/>
</dbReference>
<gene>
    <name evidence="11" type="ORF">C9374_011335</name>
</gene>
<sequence>MQLKYLDPPILAASSAKSISSSAKITAMCWSNNNRRLAVADSERSIHLFDETGEKRERFPTKAADGKKGNKLYTITGMVFSPDDVKLAIAQTDDIVYIYRLGLEWGEKKIICNKFLQKSAVTCCCWPSMHPSEIVFGLRDGRVRMGNTRNNSATTLYQAESEVVALAASSDGHGLVSGHLDGSIYRFYFEDTPNGDLSGNLNGDVIDDMMMGAGFANSNIIGSQKICIHSTIPYCLTWGNNIVASGADKRVSFYSIDGSLLQNFDFSDREEKEFSAIACNPSGQCCVVGSWNKLKVFNYNIHRNMWEEGDHIEIPNLYAVTSACWKPDGSRLVIGNMTGQVDWFDACIKRYRYKGEFEFTFVSSSQVIVKRLSTNVRIVLKSLFEEEILKVNVARDQYIIARTPRTLLLGDLESCKLSEIAWNSDESNEKFYFDNPKVCMVYKAGEFSIIEYGINDIIGSFRTEHVSTFLISARIADKETPNNEIDLSGGNKKVAYLIDSHTICILDLVSSFTIAKISHDYRIDWLELNNRASKLLFRDKQRHLHVFDLKSQKTTTLLTYCSYVQWVPDSDVVVAQNRSDLCVWYNIDAPDRVTIVQIKGEVVDIIRSDGCTAVLVDEGPGTVNYDLNEGLINFGNAMEDKKYEQAASILERLSLTPETEAMWKKLSEVVMDDMRYDIAERCFAALGDVAKSRFLRKINQESKRLKESEGEGIEPLDHWKIRAEIAILSKDFKAAEQIYLEQAKVDEAIKMYEQLHKFEESIFLAIEKGINNAQEKKQKYIEWLIQSKQEDKAAKIYEKEGQYIKAINLYIQGGFPASAANVVTKYNVVFDNGASEKLLDSIAEALSKNGLFEKAGEFYEKRGLYEKAIEAYRKGKSYRFAVELCRSANPEMVIKLEEEWGDYLVQQKQVESAIHHYIEANNYVKAIEAAINSRQWTKAVQILEGMDVQIAKRYYGRIARHYEDIQNLQQAKKLYIKANEYREAMEMFERYNKWEEVQSIAETFMSQVEMKQFYTELASKLEKKQRFKEAEKLFIKADETDLAINMYAKNHMFDDMVRLVAKYNPIHLKQAQLKIAEQLESEGHLRQAEHYYIEASDWKNAVNMYRNNDKWNDAIRVAKAHGGLTAWKKVALEWAKQYTGGEAGVKLLNKLGLIEDAIDYAMDGEFWEMAFEMARSSSNNMTQKLPQIHMKYAISLEEAGNLKEAEAEYINANSPKEAIDMYVHHTDWENAMRVAETHDPSLINYIIEFQADLAFQNREFEKAEKLYLEARNPEKLIEKYKSIHRFQDAKRIADTHLSSDYQRKLTSEWAEYLVDYNQKDSQRGTTRNLEEEDTDNNQNDPAAPARMFAQNGQYTKAIDAYIGFAWKGLDPEYLEGEWINAVKITINNLQPRVSEVVSIFTKRLIEIKRYQTAAEIFCMVKQFKDAIDVYVKQKLFSEALDLAKQRSPDLLDYVKEQHKKSLKPTEGPENLIDQIEKLVDAGEWDKCLELSQKHENPEILSRNTASYVNLLVNERHDFNKALSILEKYGVPIDKQMINTYKELVTRIIWSTVHQDQVNTTDIKRCRDMLRSLMEGSTNASMQLPPVISKLYQACHIYHVKDLCKKLDLQELYTKNCVSLCRYTDEIPPDSVFYEAGKACEKMKWENMMFVFYNRFLDIGDAIEEIELKEEYQNQDPPILIKGTAELENSDFQGTDVPYKVPIPVSQLIDEDFKEEITNVVLQKSMKSDFNSSLSKCPCPSCKTPIYVANLNCSKCKSQFEPCSVTGYPVAPEQRVFCTNCRKPSNRSDWNLFIMKHKRCPHCDDLQLTM</sequence>
<dbReference type="PANTHER" id="PTHR15722">
    <property type="entry name" value="IFT140/172-RELATED"/>
    <property type="match status" value="1"/>
</dbReference>
<dbReference type="Proteomes" id="UP000816034">
    <property type="component" value="Unassembled WGS sequence"/>
</dbReference>
<dbReference type="InterPro" id="IPR036322">
    <property type="entry name" value="WD40_repeat_dom_sf"/>
</dbReference>
<evidence type="ECO:0000256" key="9">
    <source>
        <dbReference type="SAM" id="MobiDB-lite"/>
    </source>
</evidence>
<dbReference type="RefSeq" id="XP_044554504.1">
    <property type="nucleotide sequence ID" value="XM_044686979.1"/>
</dbReference>
<keyword evidence="4" id="KW-0677">Repeat</keyword>
<protein>
    <recommendedName>
        <fullName evidence="10">IF140/IFT172/WDR19 TPR domain-containing protein</fullName>
    </recommendedName>
</protein>
<reference evidence="11 12" key="1">
    <citation type="journal article" date="2018" name="BMC Genomics">
        <title>The genome of Naegleria lovaniensis, the basis for a comparative approach to unravel pathogenicity factors of the human pathogenic amoeba N. fowleri.</title>
        <authorList>
            <person name="Liechti N."/>
            <person name="Schurch N."/>
            <person name="Bruggmann R."/>
            <person name="Wittwer M."/>
        </authorList>
    </citation>
    <scope>NUCLEOTIDE SEQUENCE [LARGE SCALE GENOMIC DNA]</scope>
    <source>
        <strain evidence="11 12">ATCC 30569</strain>
    </source>
</reference>
<evidence type="ECO:0000256" key="2">
    <source>
        <dbReference type="ARBA" id="ARBA00022473"/>
    </source>
</evidence>